<keyword evidence="5" id="KW-0346">Stress response</keyword>
<dbReference type="eggNOG" id="KOG0103">
    <property type="taxonomic scope" value="Eukaryota"/>
</dbReference>
<proteinExistence type="inferred from homology"/>
<dbReference type="GO" id="GO:0140662">
    <property type="term" value="F:ATP-dependent protein folding chaperone"/>
    <property type="evidence" value="ECO:0007669"/>
    <property type="project" value="InterPro"/>
</dbReference>
<dbReference type="FunFam" id="3.30.420.40:FF:000495">
    <property type="entry name" value="Heat shock protein 4b"/>
    <property type="match status" value="1"/>
</dbReference>
<dbReference type="PANTHER" id="PTHR45639:SF4">
    <property type="entry name" value="HSC70CB, ISOFORM G"/>
    <property type="match status" value="1"/>
</dbReference>
<feature type="region of interest" description="Disordered" evidence="4">
    <location>
        <begin position="776"/>
        <end position="827"/>
    </location>
</feature>
<dbReference type="FunFam" id="3.30.420.40:FF:000171">
    <property type="entry name" value="Heat shock 70 kDa protein 4"/>
    <property type="match status" value="1"/>
</dbReference>
<dbReference type="SUPFAM" id="SSF53067">
    <property type="entry name" value="Actin-like ATPase domain"/>
    <property type="match status" value="2"/>
</dbReference>
<dbReference type="CDD" id="cd10228">
    <property type="entry name" value="ASKHA_NBD_HSP70_HSPA4_like"/>
    <property type="match status" value="1"/>
</dbReference>
<dbReference type="InterPro" id="IPR029048">
    <property type="entry name" value="HSP70_C_sf"/>
</dbReference>
<gene>
    <name evidence="5" type="ORF">L798_06076</name>
</gene>
<evidence type="ECO:0000313" key="6">
    <source>
        <dbReference type="Proteomes" id="UP000027135"/>
    </source>
</evidence>
<dbReference type="STRING" id="136037.A0A067R776"/>
<evidence type="ECO:0000256" key="1">
    <source>
        <dbReference type="ARBA" id="ARBA00007381"/>
    </source>
</evidence>
<dbReference type="InParanoid" id="A0A067R776"/>
<dbReference type="InterPro" id="IPR029047">
    <property type="entry name" value="HSP70_peptide-bd_sf"/>
</dbReference>
<dbReference type="SUPFAM" id="SSF100934">
    <property type="entry name" value="Heat shock protein 70kD (HSP70), C-terminal subdomain"/>
    <property type="match status" value="2"/>
</dbReference>
<dbReference type="OrthoDB" id="434160at2759"/>
<protein>
    <submittedName>
        <fullName evidence="5">Heat shock 70 kDa protein 4L</fullName>
    </submittedName>
</protein>
<organism evidence="5 6">
    <name type="scientific">Zootermopsis nevadensis</name>
    <name type="common">Dampwood termite</name>
    <dbReference type="NCBI Taxonomy" id="136037"/>
    <lineage>
        <taxon>Eukaryota</taxon>
        <taxon>Metazoa</taxon>
        <taxon>Ecdysozoa</taxon>
        <taxon>Arthropoda</taxon>
        <taxon>Hexapoda</taxon>
        <taxon>Insecta</taxon>
        <taxon>Pterygota</taxon>
        <taxon>Neoptera</taxon>
        <taxon>Polyneoptera</taxon>
        <taxon>Dictyoptera</taxon>
        <taxon>Blattodea</taxon>
        <taxon>Blattoidea</taxon>
        <taxon>Termitoidae</taxon>
        <taxon>Termopsidae</taxon>
        <taxon>Zootermopsis</taxon>
    </lineage>
</organism>
<dbReference type="Pfam" id="PF00012">
    <property type="entry name" value="HSP70"/>
    <property type="match status" value="1"/>
</dbReference>
<dbReference type="FunFam" id="3.30.30.30:FF:000002">
    <property type="entry name" value="Heat shock 70 kDa protein 4"/>
    <property type="match status" value="1"/>
</dbReference>
<keyword evidence="3" id="KW-0067">ATP-binding</keyword>
<dbReference type="OMA" id="WEQSPEI"/>
<dbReference type="FunCoup" id="A0A067R776">
    <property type="interactions" value="2566"/>
</dbReference>
<dbReference type="GO" id="GO:0005634">
    <property type="term" value="C:nucleus"/>
    <property type="evidence" value="ECO:0007669"/>
    <property type="project" value="TreeGrafter"/>
</dbReference>
<feature type="compositionally biased region" description="Low complexity" evidence="4">
    <location>
        <begin position="529"/>
        <end position="545"/>
    </location>
</feature>
<accession>A0A067R776</accession>
<dbReference type="Gene3D" id="2.60.34.10">
    <property type="entry name" value="Substrate Binding Domain Of DNAk, Chain A, domain 1"/>
    <property type="match status" value="1"/>
</dbReference>
<dbReference type="Gene3D" id="1.20.1270.10">
    <property type="match status" value="2"/>
</dbReference>
<dbReference type="InterPro" id="IPR013126">
    <property type="entry name" value="Hsp_70_fam"/>
</dbReference>
<dbReference type="PANTHER" id="PTHR45639">
    <property type="entry name" value="HSC70CB, ISOFORM G-RELATED"/>
    <property type="match status" value="1"/>
</dbReference>
<feature type="compositionally biased region" description="Basic and acidic residues" evidence="4">
    <location>
        <begin position="804"/>
        <end position="827"/>
    </location>
</feature>
<reference evidence="5 6" key="1">
    <citation type="journal article" date="2014" name="Nat. Commun.">
        <title>Molecular traces of alternative social organization in a termite genome.</title>
        <authorList>
            <person name="Terrapon N."/>
            <person name="Li C."/>
            <person name="Robertson H.M."/>
            <person name="Ji L."/>
            <person name="Meng X."/>
            <person name="Booth W."/>
            <person name="Chen Z."/>
            <person name="Childers C.P."/>
            <person name="Glastad K.M."/>
            <person name="Gokhale K."/>
            <person name="Gowin J."/>
            <person name="Gronenberg W."/>
            <person name="Hermansen R.A."/>
            <person name="Hu H."/>
            <person name="Hunt B.G."/>
            <person name="Huylmans A.K."/>
            <person name="Khalil S.M."/>
            <person name="Mitchell R.D."/>
            <person name="Munoz-Torres M.C."/>
            <person name="Mustard J.A."/>
            <person name="Pan H."/>
            <person name="Reese J.T."/>
            <person name="Scharf M.E."/>
            <person name="Sun F."/>
            <person name="Vogel H."/>
            <person name="Xiao J."/>
            <person name="Yang W."/>
            <person name="Yang Z."/>
            <person name="Yang Z."/>
            <person name="Zhou J."/>
            <person name="Zhu J."/>
            <person name="Brent C.S."/>
            <person name="Elsik C.G."/>
            <person name="Goodisman M.A."/>
            <person name="Liberles D.A."/>
            <person name="Roe R.M."/>
            <person name="Vargo E.L."/>
            <person name="Vilcinskas A."/>
            <person name="Wang J."/>
            <person name="Bornberg-Bauer E."/>
            <person name="Korb J."/>
            <person name="Zhang G."/>
            <person name="Liebig J."/>
        </authorList>
    </citation>
    <scope>NUCLEOTIDE SEQUENCE [LARGE SCALE GENOMIC DNA]</scope>
    <source>
        <tissue evidence="5">Whole organism</tissue>
    </source>
</reference>
<dbReference type="PRINTS" id="PR00301">
    <property type="entry name" value="HEATSHOCK70"/>
</dbReference>
<feature type="region of interest" description="Disordered" evidence="4">
    <location>
        <begin position="500"/>
        <end position="569"/>
    </location>
</feature>
<evidence type="ECO:0000313" key="5">
    <source>
        <dbReference type="EMBL" id="KDR19282.1"/>
    </source>
</evidence>
<dbReference type="AlphaFoldDB" id="A0A067R776"/>
<dbReference type="Gene3D" id="3.30.420.40">
    <property type="match status" value="2"/>
</dbReference>
<evidence type="ECO:0000256" key="4">
    <source>
        <dbReference type="SAM" id="MobiDB-lite"/>
    </source>
</evidence>
<dbReference type="Gene3D" id="3.30.30.30">
    <property type="match status" value="1"/>
</dbReference>
<name>A0A067R776_ZOONE</name>
<evidence type="ECO:0000256" key="2">
    <source>
        <dbReference type="ARBA" id="ARBA00022741"/>
    </source>
</evidence>
<keyword evidence="2" id="KW-0547">Nucleotide-binding</keyword>
<dbReference type="GO" id="GO:0005524">
    <property type="term" value="F:ATP binding"/>
    <property type="evidence" value="ECO:0007669"/>
    <property type="project" value="UniProtKB-KW"/>
</dbReference>
<dbReference type="InterPro" id="IPR043129">
    <property type="entry name" value="ATPase_NBD"/>
</dbReference>
<dbReference type="FunFam" id="3.90.640.10:FF:000004">
    <property type="entry name" value="Heat shock 70 kDa protein 4"/>
    <property type="match status" value="1"/>
</dbReference>
<dbReference type="EMBL" id="KK852655">
    <property type="protein sequence ID" value="KDR19282.1"/>
    <property type="molecule type" value="Genomic_DNA"/>
</dbReference>
<dbReference type="SUPFAM" id="SSF100920">
    <property type="entry name" value="Heat shock protein 70kD (HSP70), peptide-binding domain"/>
    <property type="match status" value="1"/>
</dbReference>
<dbReference type="FunFam" id="1.20.1270.10:FF:000002">
    <property type="entry name" value="Heat shock 70 kDa protein 4"/>
    <property type="match status" value="1"/>
</dbReference>
<evidence type="ECO:0000256" key="3">
    <source>
        <dbReference type="ARBA" id="ARBA00022840"/>
    </source>
</evidence>
<keyword evidence="6" id="KW-1185">Reference proteome</keyword>
<dbReference type="Proteomes" id="UP000027135">
    <property type="component" value="Unassembled WGS sequence"/>
</dbReference>
<comment type="similarity">
    <text evidence="1">Belongs to the heat shock protein 70 family.</text>
</comment>
<dbReference type="GO" id="GO:0005829">
    <property type="term" value="C:cytosol"/>
    <property type="evidence" value="ECO:0007669"/>
    <property type="project" value="TreeGrafter"/>
</dbReference>
<sequence length="827" mass="93178">MAAMSVIGIDFGNESCYVAVARAGGIETIANDYSLRATPSCVALSEKNRILGVAAKNQLLTNTMNTVHGFKRLLARKYNDPHVDKERRFLPFKMTEQPNGGIGIKVTYLNESHVFSPEQITAMLFTKLKDISENALKTKVNDCVISVPSFFTNAERKALLDAASIAGLNVLRLMNETTATALAYGIYKQDLPAPEEKPRNVVFVDFGHSSLQVFACAFHKGKLKMLASASDSHLGGRDIDTILAEHFSNDFQTRYHINPRVSPRAYLRLLMEVEKLKKQMSANSTKLPMSIECFMDDKDVHGDLKRADMEELCGQLFRRFEETLRKCLEDSGLRLEEIYAVEIVGGSSRIPAIKHLIEVVFGKQPSTTLNQDEAVSRGCALQCAMLSPAIRVREFSVTDIQNYPIKLVWDASMGEDGEMEVFSHNHPVPFSKMLTFFRKEPFSLKAFYAGNIPYPDPYIGQFIVKDVKPSADGESLKVKVKVRVNLHGILTVSSASLVVKQDASEQDSNEQDSVGSEAMETEGQKNETNGSENEQQAQAENSQENHVGNEDDADNQATSEKKDGAKKKKQLVKTLELPIEAYTHGYSQAELKNYVELECKMVASDQQEKERIDARNALEEYVYELREKLSSDEEFTTFVNENERSTLDNQLQYLEKWLYEEGEESELQIFIQELNSLKNFSEQIKTRQLDFEQRPAALEELASVLLLTRKAVDQYKSGDERYSHLAESDIQKVQQTAEQTHKWLEEKRAALVGTPRTQNPPITVTQIRQRKQTFENIINPILTKPKPKADPPPPANKENGSTPENKDGHVDHSPTQEQQNDEKMDVE</sequence>
<dbReference type="Gene3D" id="3.90.640.10">
    <property type="entry name" value="Actin, Chain A, domain 4"/>
    <property type="match status" value="1"/>
</dbReference>